<feature type="non-terminal residue" evidence="4">
    <location>
        <position position="278"/>
    </location>
</feature>
<organism evidence="4 5">
    <name type="scientific">Apolygus lucorum</name>
    <name type="common">Small green plant bug</name>
    <name type="synonym">Lygocoris lucorum</name>
    <dbReference type="NCBI Taxonomy" id="248454"/>
    <lineage>
        <taxon>Eukaryota</taxon>
        <taxon>Metazoa</taxon>
        <taxon>Ecdysozoa</taxon>
        <taxon>Arthropoda</taxon>
        <taxon>Hexapoda</taxon>
        <taxon>Insecta</taxon>
        <taxon>Pterygota</taxon>
        <taxon>Neoptera</taxon>
        <taxon>Paraneoptera</taxon>
        <taxon>Hemiptera</taxon>
        <taxon>Heteroptera</taxon>
        <taxon>Panheteroptera</taxon>
        <taxon>Cimicomorpha</taxon>
        <taxon>Miridae</taxon>
        <taxon>Mirini</taxon>
        <taxon>Apolygus</taxon>
    </lineage>
</organism>
<gene>
    <name evidence="4" type="ORF">GE061_018121</name>
</gene>
<dbReference type="Gene3D" id="1.25.40.10">
    <property type="entry name" value="Tetratricopeptide repeat domain"/>
    <property type="match status" value="1"/>
</dbReference>
<dbReference type="InterPro" id="IPR033053">
    <property type="entry name" value="Hir3/CABIN1"/>
</dbReference>
<dbReference type="GO" id="GO:0031491">
    <property type="term" value="F:nucleosome binding"/>
    <property type="evidence" value="ECO:0007669"/>
    <property type="project" value="TreeGrafter"/>
</dbReference>
<dbReference type="AlphaFoldDB" id="A0A8S9XH00"/>
<keyword evidence="2" id="KW-0539">Nucleus</keyword>
<proteinExistence type="predicted"/>
<evidence type="ECO:0000256" key="3">
    <source>
        <dbReference type="SAM" id="MobiDB-lite"/>
    </source>
</evidence>
<evidence type="ECO:0000256" key="2">
    <source>
        <dbReference type="ARBA" id="ARBA00023242"/>
    </source>
</evidence>
<comment type="caution">
    <text evidence="4">The sequence shown here is derived from an EMBL/GenBank/DDBJ whole genome shotgun (WGS) entry which is preliminary data.</text>
</comment>
<dbReference type="InterPro" id="IPR011990">
    <property type="entry name" value="TPR-like_helical_dom_sf"/>
</dbReference>
<evidence type="ECO:0000256" key="1">
    <source>
        <dbReference type="ARBA" id="ARBA00004123"/>
    </source>
</evidence>
<evidence type="ECO:0000313" key="4">
    <source>
        <dbReference type="EMBL" id="KAF6206885.1"/>
    </source>
</evidence>
<dbReference type="PANTHER" id="PTHR15502:SF7">
    <property type="entry name" value="CALCINEURIN-BINDING PROTEIN CABIN-1"/>
    <property type="match status" value="1"/>
</dbReference>
<dbReference type="OrthoDB" id="6622228at2759"/>
<reference evidence="4" key="1">
    <citation type="journal article" date="2021" name="Mol. Ecol. Resour.">
        <title>Apolygus lucorum genome provides insights into omnivorousness and mesophyll feeding.</title>
        <authorList>
            <person name="Liu Y."/>
            <person name="Liu H."/>
            <person name="Wang H."/>
            <person name="Huang T."/>
            <person name="Liu B."/>
            <person name="Yang B."/>
            <person name="Yin L."/>
            <person name="Li B."/>
            <person name="Zhang Y."/>
            <person name="Zhang S."/>
            <person name="Jiang F."/>
            <person name="Zhang X."/>
            <person name="Ren Y."/>
            <person name="Wang B."/>
            <person name="Wang S."/>
            <person name="Lu Y."/>
            <person name="Wu K."/>
            <person name="Fan W."/>
            <person name="Wang G."/>
        </authorList>
    </citation>
    <scope>NUCLEOTIDE SEQUENCE</scope>
    <source>
        <strain evidence="4">12Hb</strain>
    </source>
</reference>
<dbReference type="PANTHER" id="PTHR15502">
    <property type="entry name" value="CALCINEURIN-BINDING PROTEIN CABIN 1-RELATED"/>
    <property type="match status" value="1"/>
</dbReference>
<name>A0A8S9XH00_APOLU</name>
<feature type="region of interest" description="Disordered" evidence="3">
    <location>
        <begin position="259"/>
        <end position="278"/>
    </location>
</feature>
<dbReference type="SUPFAM" id="SSF48452">
    <property type="entry name" value="TPR-like"/>
    <property type="match status" value="1"/>
</dbReference>
<dbReference type="Proteomes" id="UP000466442">
    <property type="component" value="Unassembled WGS sequence"/>
</dbReference>
<keyword evidence="5" id="KW-1185">Reference proteome</keyword>
<dbReference type="EMBL" id="WIXP02000008">
    <property type="protein sequence ID" value="KAF6206885.1"/>
    <property type="molecule type" value="Genomic_DNA"/>
</dbReference>
<accession>A0A8S9XH00</accession>
<sequence length="278" mass="31502">MHGTTSEADAHSDTGRLEQLEQRFWLSITLKLPLMQPPMSPKGKYQSNAYMQRYTPEQEAMSKYQKALTLENNGRWSKAEHVLKELLKSEILSQAKGKMSGGPNGNSAMIHLRYCVTMNLGDCLAKQDKLKKSLSYYVKASKLDSTDLNLWYKMGLTALKHPDLYLASNAFEEGLRCSPSHWPCIDNLVTVNYALGDFLSCLYYAHKGITMDGGFIKGYAFKEKIFTDVESFKEDFALYYPKCDPCNGATGRWDLQSKDHSPMCSDQWRPRSSPPTTT</sequence>
<dbReference type="GO" id="GO:0005634">
    <property type="term" value="C:nucleus"/>
    <property type="evidence" value="ECO:0007669"/>
    <property type="project" value="UniProtKB-SubCell"/>
</dbReference>
<protein>
    <submittedName>
        <fullName evidence="4">Uncharacterized protein</fullName>
    </submittedName>
</protein>
<evidence type="ECO:0000313" key="5">
    <source>
        <dbReference type="Proteomes" id="UP000466442"/>
    </source>
</evidence>
<comment type="subcellular location">
    <subcellularLocation>
        <location evidence="1">Nucleus</location>
    </subcellularLocation>
</comment>
<dbReference type="GO" id="GO:0006325">
    <property type="term" value="P:chromatin organization"/>
    <property type="evidence" value="ECO:0007669"/>
    <property type="project" value="InterPro"/>
</dbReference>